<keyword evidence="7" id="KW-0325">Glycoprotein</keyword>
<feature type="signal peptide" evidence="9">
    <location>
        <begin position="1"/>
        <end position="19"/>
    </location>
</feature>
<dbReference type="GO" id="GO:0031505">
    <property type="term" value="P:fungal-type cell wall organization"/>
    <property type="evidence" value="ECO:0007669"/>
    <property type="project" value="TreeGrafter"/>
</dbReference>
<evidence type="ECO:0000256" key="10">
    <source>
        <dbReference type="SAM" id="MobiDB-lite"/>
    </source>
</evidence>
<dbReference type="Proteomes" id="UP001310594">
    <property type="component" value="Unassembled WGS sequence"/>
</dbReference>
<feature type="region of interest" description="Disordered" evidence="10">
    <location>
        <begin position="330"/>
        <end position="349"/>
    </location>
</feature>
<evidence type="ECO:0000256" key="5">
    <source>
        <dbReference type="ARBA" id="ARBA00022729"/>
    </source>
</evidence>
<feature type="region of interest" description="Disordered" evidence="10">
    <location>
        <begin position="376"/>
        <end position="449"/>
    </location>
</feature>
<dbReference type="EC" id="2.4.1.-" evidence="9"/>
<dbReference type="EMBL" id="JAVRQU010000004">
    <property type="protein sequence ID" value="KAK5703709.1"/>
    <property type="molecule type" value="Genomic_DNA"/>
</dbReference>
<dbReference type="InterPro" id="IPR017853">
    <property type="entry name" value="GH"/>
</dbReference>
<comment type="subcellular location">
    <subcellularLocation>
        <location evidence="1 9">Cell membrane</location>
        <topology evidence="1 9">Lipid-anchor</topology>
        <topology evidence="1 9">GPI-anchor</topology>
    </subcellularLocation>
</comment>
<feature type="chain" id="PRO_5042673703" description="1,3-beta-glucanosyltransferase" evidence="9">
    <location>
        <begin position="20"/>
        <end position="471"/>
    </location>
</feature>
<name>A0AAN8A429_9PEZI</name>
<sequence length="471" mass="49992">MRSSILTLALASAVLPTFGQVVKRQSGNLPTITTEGNAFYAGGERWYMRGVAYQPGGAADAADPLLDLDSLRRDVEQFQTLGINAIRIYTIDNSQNHDEGMAILDEAGIYLTLDVNTPLVSLNRDSLDTLHASYNDVYLQSVFATVDAFAGYNNLALFFSGNEVINARNNTNAAPYVKAVTRDIKQYIAAQANRPIPVGYSAADVAQNIYPQAQYFACGEDATARADFFAFNDYSWCDPSSFTQSGWDAKVQLYGNYSLPLFLSEFGCIENEREWNEIAALYSTNMTSVYSGGLVYEYTIEPNGYGLVELQNGQVVPNQDFERLQAAYAATPNPTGEGGARSTTEVPDCPAEGEEWAVETDNLPVIPANAAQYIRDGAGAGPGLTEESSQWAGEPSETEPDLSNGSPVSEDLSKGTVPTGGESNGGGSSNSSSTNGTAAGDAAADSGAGSLRSSLSALFVGSAIAAAHVML</sequence>
<reference evidence="11" key="1">
    <citation type="submission" date="2023-08" db="EMBL/GenBank/DDBJ databases">
        <title>Black Yeasts Isolated from many extreme environments.</title>
        <authorList>
            <person name="Coleine C."/>
            <person name="Stajich J.E."/>
            <person name="Selbmann L."/>
        </authorList>
    </citation>
    <scope>NUCLEOTIDE SEQUENCE</scope>
    <source>
        <strain evidence="11">CCFEE 5810</strain>
    </source>
</reference>
<evidence type="ECO:0000256" key="7">
    <source>
        <dbReference type="ARBA" id="ARBA00023180"/>
    </source>
</evidence>
<evidence type="ECO:0000256" key="8">
    <source>
        <dbReference type="ARBA" id="ARBA00023288"/>
    </source>
</evidence>
<accession>A0AAN8A429</accession>
<organism evidence="11 12">
    <name type="scientific">Elasticomyces elasticus</name>
    <dbReference type="NCBI Taxonomy" id="574655"/>
    <lineage>
        <taxon>Eukaryota</taxon>
        <taxon>Fungi</taxon>
        <taxon>Dikarya</taxon>
        <taxon>Ascomycota</taxon>
        <taxon>Pezizomycotina</taxon>
        <taxon>Dothideomycetes</taxon>
        <taxon>Dothideomycetidae</taxon>
        <taxon>Mycosphaerellales</taxon>
        <taxon>Teratosphaeriaceae</taxon>
        <taxon>Elasticomyces</taxon>
    </lineage>
</organism>
<keyword evidence="8 9" id="KW-0449">Lipoprotein</keyword>
<comment type="function">
    <text evidence="9">Splits internally a 1,3-beta-glucan molecule and transfers the newly generated reducing end (the donor) to the non-reducing end of another 1,3-beta-glucan molecule (the acceptor) forming a 1,3-beta linkage, resulting in the elongation of 1,3-beta-glucan chains in the cell wall.</text>
</comment>
<comment type="caution">
    <text evidence="11">The sequence shown here is derived from an EMBL/GenBank/DDBJ whole genome shotgun (WGS) entry which is preliminary data.</text>
</comment>
<comment type="similarity">
    <text evidence="2 9">Belongs to the glycosyl hydrolase 72 family.</text>
</comment>
<dbReference type="PANTHER" id="PTHR31468:SF5">
    <property type="entry name" value="1,3-BETA-GLUCANOSYLTRANSFERASE GAS5"/>
    <property type="match status" value="1"/>
</dbReference>
<dbReference type="GO" id="GO:0005886">
    <property type="term" value="C:plasma membrane"/>
    <property type="evidence" value="ECO:0007669"/>
    <property type="project" value="UniProtKB-SubCell"/>
</dbReference>
<keyword evidence="6 9" id="KW-0472">Membrane</keyword>
<feature type="compositionally biased region" description="Low complexity" evidence="10">
    <location>
        <begin position="429"/>
        <end position="449"/>
    </location>
</feature>
<evidence type="ECO:0000256" key="3">
    <source>
        <dbReference type="ARBA" id="ARBA00022622"/>
    </source>
</evidence>
<evidence type="ECO:0000256" key="6">
    <source>
        <dbReference type="ARBA" id="ARBA00023136"/>
    </source>
</evidence>
<keyword evidence="4 9" id="KW-0808">Transferase</keyword>
<evidence type="ECO:0000313" key="12">
    <source>
        <dbReference type="Proteomes" id="UP001310594"/>
    </source>
</evidence>
<evidence type="ECO:0000313" key="11">
    <source>
        <dbReference type="EMBL" id="KAK5703709.1"/>
    </source>
</evidence>
<keyword evidence="3 9" id="KW-0336">GPI-anchor</keyword>
<dbReference type="SUPFAM" id="SSF51445">
    <property type="entry name" value="(Trans)glycosidases"/>
    <property type="match status" value="1"/>
</dbReference>
<dbReference type="GO" id="GO:0042124">
    <property type="term" value="F:1,3-beta-glucanosyltransferase activity"/>
    <property type="evidence" value="ECO:0007669"/>
    <property type="project" value="TreeGrafter"/>
</dbReference>
<dbReference type="InterPro" id="IPR004886">
    <property type="entry name" value="Glucanosyltransferase"/>
</dbReference>
<evidence type="ECO:0000256" key="1">
    <source>
        <dbReference type="ARBA" id="ARBA00004609"/>
    </source>
</evidence>
<gene>
    <name evidence="11" type="ORF">LTR97_002722</name>
</gene>
<evidence type="ECO:0000256" key="2">
    <source>
        <dbReference type="ARBA" id="ARBA00007528"/>
    </source>
</evidence>
<proteinExistence type="inferred from homology"/>
<dbReference type="PANTHER" id="PTHR31468">
    <property type="entry name" value="1,3-BETA-GLUCANOSYLTRANSFERASE GAS1"/>
    <property type="match status" value="1"/>
</dbReference>
<keyword evidence="5 9" id="KW-0732">Signal</keyword>
<dbReference type="Pfam" id="PF03198">
    <property type="entry name" value="Glyco_hydro_72"/>
    <property type="match status" value="1"/>
</dbReference>
<dbReference type="GO" id="GO:0071970">
    <property type="term" value="P:fungal-type cell wall (1-&gt;3)-beta-D-glucan biosynthetic process"/>
    <property type="evidence" value="ECO:0007669"/>
    <property type="project" value="TreeGrafter"/>
</dbReference>
<evidence type="ECO:0000256" key="4">
    <source>
        <dbReference type="ARBA" id="ARBA00022679"/>
    </source>
</evidence>
<dbReference type="Gene3D" id="3.20.20.80">
    <property type="entry name" value="Glycosidases"/>
    <property type="match status" value="1"/>
</dbReference>
<dbReference type="AlphaFoldDB" id="A0AAN8A429"/>
<dbReference type="GO" id="GO:0098552">
    <property type="term" value="C:side of membrane"/>
    <property type="evidence" value="ECO:0007669"/>
    <property type="project" value="UniProtKB-KW"/>
</dbReference>
<protein>
    <recommendedName>
        <fullName evidence="9">1,3-beta-glucanosyltransferase</fullName>
        <ecNumber evidence="9">2.4.1.-</ecNumber>
    </recommendedName>
</protein>
<evidence type="ECO:0000256" key="9">
    <source>
        <dbReference type="RuleBase" id="RU361209"/>
    </source>
</evidence>